<keyword evidence="1" id="KW-0175">Coiled coil</keyword>
<feature type="coiled-coil region" evidence="1">
    <location>
        <begin position="328"/>
        <end position="393"/>
    </location>
</feature>
<evidence type="ECO:0000313" key="3">
    <source>
        <dbReference type="EMBL" id="CAD5124104.1"/>
    </source>
</evidence>
<proteinExistence type="predicted"/>
<evidence type="ECO:0000259" key="2">
    <source>
        <dbReference type="PROSITE" id="PS50017"/>
    </source>
</evidence>
<sequence length="577" mass="69063">MNSRQYSAKKLDILQWTKKELVERSIKLAEKQFYDGKTYIDEIRKWNKCVNTMSKVAELSELSRVWQIEEIIKWCEDPQRKFAVDAKIINKFKECYRKIRDSIPDKFSEIVKQTKKVLKYLDKYCMSFYELEEDINLETARTYETQRKELSAKIKTNVDKVEYLSHKWRTEGLFVYDLGEYGIEVCRRLDVVQAAFLALFPTLCENLRLACDAMLTWVETDKNYSQFLKNDISDLEEKREELLKEVRQHQHRYHQVNYRKNQVANELEKLEEEVEKLVEKEDELLVDVETLLDKSNRLQINMEIKEYRRDELIKRINEYPTNLYYEKYNKLTKDLRDLKHELPDVKRSIAGCNLKLNWITTKRDSLLSERQLCKQLNNELEEMIEQRIKYELEYHDVIGSLELAKKIYLYKTCPDSINKIFHQQPVEVNYARLPGKRSEDDPFEKACNIVCMTINTDWPQLYRSLPFAPTRGRLTLDRDIEEFTERESRKGNDERARYALNRWRRYHTRAKLDDLMEGLNGCGRADIAQNINSILYPKDDEEIDDFEDPAYKIVEAHLVPFLKEVERFDELKAANKI</sequence>
<organism evidence="3 4">
    <name type="scientific">Dimorphilus gyrociliatus</name>
    <dbReference type="NCBI Taxonomy" id="2664684"/>
    <lineage>
        <taxon>Eukaryota</taxon>
        <taxon>Metazoa</taxon>
        <taxon>Spiralia</taxon>
        <taxon>Lophotrochozoa</taxon>
        <taxon>Annelida</taxon>
        <taxon>Polychaeta</taxon>
        <taxon>Polychaeta incertae sedis</taxon>
        <taxon>Dinophilidae</taxon>
        <taxon>Dimorphilus</taxon>
    </lineage>
</organism>
<dbReference type="OrthoDB" id="6074739at2759"/>
<evidence type="ECO:0000256" key="1">
    <source>
        <dbReference type="SAM" id="Coils"/>
    </source>
</evidence>
<dbReference type="CDD" id="cd01670">
    <property type="entry name" value="Death"/>
    <property type="match status" value="1"/>
</dbReference>
<dbReference type="SMART" id="SM00005">
    <property type="entry name" value="DEATH"/>
    <property type="match status" value="1"/>
</dbReference>
<dbReference type="EMBL" id="CAJFCJ010000020">
    <property type="protein sequence ID" value="CAD5124104.1"/>
    <property type="molecule type" value="Genomic_DNA"/>
</dbReference>
<feature type="domain" description="Death" evidence="2">
    <location>
        <begin position="457"/>
        <end position="535"/>
    </location>
</feature>
<dbReference type="PROSITE" id="PS50017">
    <property type="entry name" value="DEATH_DOMAIN"/>
    <property type="match status" value="1"/>
</dbReference>
<dbReference type="Proteomes" id="UP000549394">
    <property type="component" value="Unassembled WGS sequence"/>
</dbReference>
<gene>
    <name evidence="3" type="ORF">DGYR_LOCUS11696</name>
</gene>
<protein>
    <submittedName>
        <fullName evidence="3">DgyrCDS12406</fullName>
    </submittedName>
</protein>
<dbReference type="Gene3D" id="1.10.533.10">
    <property type="entry name" value="Death Domain, Fas"/>
    <property type="match status" value="1"/>
</dbReference>
<dbReference type="AlphaFoldDB" id="A0A7I8W858"/>
<accession>A0A7I8W858</accession>
<reference evidence="3 4" key="1">
    <citation type="submission" date="2020-08" db="EMBL/GenBank/DDBJ databases">
        <authorList>
            <person name="Hejnol A."/>
        </authorList>
    </citation>
    <scope>NUCLEOTIDE SEQUENCE [LARGE SCALE GENOMIC DNA]</scope>
</reference>
<dbReference type="SUPFAM" id="SSF47986">
    <property type="entry name" value="DEATH domain"/>
    <property type="match status" value="1"/>
</dbReference>
<dbReference type="InterPro" id="IPR011029">
    <property type="entry name" value="DEATH-like_dom_sf"/>
</dbReference>
<dbReference type="Pfam" id="PF00531">
    <property type="entry name" value="Death"/>
    <property type="match status" value="1"/>
</dbReference>
<name>A0A7I8W858_9ANNE</name>
<comment type="caution">
    <text evidence="3">The sequence shown here is derived from an EMBL/GenBank/DDBJ whole genome shotgun (WGS) entry which is preliminary data.</text>
</comment>
<dbReference type="GO" id="GO:0007165">
    <property type="term" value="P:signal transduction"/>
    <property type="evidence" value="ECO:0007669"/>
    <property type="project" value="InterPro"/>
</dbReference>
<feature type="coiled-coil region" evidence="1">
    <location>
        <begin position="225"/>
        <end position="287"/>
    </location>
</feature>
<dbReference type="InterPro" id="IPR000488">
    <property type="entry name" value="Death_dom"/>
</dbReference>
<evidence type="ECO:0000313" key="4">
    <source>
        <dbReference type="Proteomes" id="UP000549394"/>
    </source>
</evidence>
<keyword evidence="4" id="KW-1185">Reference proteome</keyword>